<proteinExistence type="inferred from homology"/>
<dbReference type="EMBL" id="WPHM01000004">
    <property type="protein sequence ID" value="MUZ57808.1"/>
    <property type="molecule type" value="Genomic_DNA"/>
</dbReference>
<comment type="catalytic activity">
    <reaction evidence="16">
        <text>(3Z)-decenoyl-[ACP] + malonyl-[ACP] + H(+) = 3-oxo-(5Z)-dodecenoyl-[ACP] + holo-[ACP] + CO2</text>
        <dbReference type="Rhea" id="RHEA:54940"/>
        <dbReference type="Rhea" id="RHEA-COMP:9623"/>
        <dbReference type="Rhea" id="RHEA-COMP:9685"/>
        <dbReference type="Rhea" id="RHEA-COMP:9927"/>
        <dbReference type="Rhea" id="RHEA-COMP:14042"/>
        <dbReference type="ChEBI" id="CHEBI:15378"/>
        <dbReference type="ChEBI" id="CHEBI:16526"/>
        <dbReference type="ChEBI" id="CHEBI:64479"/>
        <dbReference type="ChEBI" id="CHEBI:78449"/>
        <dbReference type="ChEBI" id="CHEBI:78798"/>
        <dbReference type="ChEBI" id="CHEBI:138410"/>
    </reaction>
    <physiologicalReaction direction="left-to-right" evidence="16">
        <dbReference type="Rhea" id="RHEA:54941"/>
    </physiologicalReaction>
</comment>
<keyword evidence="12 20" id="KW-0012">Acyltransferase</keyword>
<evidence type="ECO:0000256" key="6">
    <source>
        <dbReference type="ARBA" id="ARBA00022490"/>
    </source>
</evidence>
<evidence type="ECO:0000256" key="18">
    <source>
        <dbReference type="RuleBase" id="RU003694"/>
    </source>
</evidence>
<evidence type="ECO:0000256" key="4">
    <source>
        <dbReference type="ARBA" id="ARBA00011738"/>
    </source>
</evidence>
<evidence type="ECO:0000256" key="10">
    <source>
        <dbReference type="ARBA" id="ARBA00023098"/>
    </source>
</evidence>
<evidence type="ECO:0000259" key="19">
    <source>
        <dbReference type="PROSITE" id="PS52004"/>
    </source>
</evidence>
<evidence type="ECO:0000256" key="17">
    <source>
        <dbReference type="ARBA" id="ARBA00048506"/>
    </source>
</evidence>
<comment type="caution">
    <text evidence="20">The sequence shown here is derived from an EMBL/GenBank/DDBJ whole genome shotgun (WGS) entry which is preliminary data.</text>
</comment>
<dbReference type="InterPro" id="IPR016039">
    <property type="entry name" value="Thiolase-like"/>
</dbReference>
<evidence type="ECO:0000256" key="3">
    <source>
        <dbReference type="ARBA" id="ARBA00008467"/>
    </source>
</evidence>
<dbReference type="RefSeq" id="WP_156549004.1">
    <property type="nucleotide sequence ID" value="NZ_JABAEJ010000003.1"/>
</dbReference>
<dbReference type="GO" id="GO:0006633">
    <property type="term" value="P:fatty acid biosynthetic process"/>
    <property type="evidence" value="ECO:0007669"/>
    <property type="project" value="UniProtKB-KW"/>
</dbReference>
<dbReference type="InterPro" id="IPR020841">
    <property type="entry name" value="PKS_Beta-ketoAc_synthase_dom"/>
</dbReference>
<protein>
    <recommendedName>
        <fullName evidence="13">3-oxoacyl-[acyl-carrier-protein] synthase 1</fullName>
        <ecNumber evidence="5">2.3.1.41</ecNumber>
    </recommendedName>
    <alternativeName>
        <fullName evidence="14">3-oxoacyl-[acyl-carrier-protein] synthase I</fullName>
    </alternativeName>
    <alternativeName>
        <fullName evidence="15">Beta-ketoacyl-ACP synthase I</fullName>
    </alternativeName>
</protein>
<evidence type="ECO:0000256" key="1">
    <source>
        <dbReference type="ARBA" id="ARBA00004496"/>
    </source>
</evidence>
<dbReference type="GO" id="GO:0004315">
    <property type="term" value="F:3-oxoacyl-[acyl-carrier-protein] synthase activity"/>
    <property type="evidence" value="ECO:0007669"/>
    <property type="project" value="UniProtKB-EC"/>
</dbReference>
<evidence type="ECO:0000256" key="2">
    <source>
        <dbReference type="ARBA" id="ARBA00005194"/>
    </source>
</evidence>
<dbReference type="InterPro" id="IPR014031">
    <property type="entry name" value="Ketoacyl_synth_C"/>
</dbReference>
<reference evidence="20 21" key="1">
    <citation type="submission" date="2019-12" db="EMBL/GenBank/DDBJ databases">
        <title>Whole-genome sequencing of Allorhizobium vitis.</title>
        <authorList>
            <person name="Gan H.M."/>
            <person name="Szegedi E."/>
            <person name="Burr T."/>
            <person name="Savka M.A."/>
        </authorList>
    </citation>
    <scope>NUCLEOTIDE SEQUENCE [LARGE SCALE GENOMIC DNA]</scope>
    <source>
        <strain evidence="20 21">CG989</strain>
    </source>
</reference>
<name>A0AAE4WDW2_AGRVI</name>
<dbReference type="InterPro" id="IPR018201">
    <property type="entry name" value="Ketoacyl_synth_AS"/>
</dbReference>
<comment type="subcellular location">
    <subcellularLocation>
        <location evidence="1">Cytoplasm</location>
    </subcellularLocation>
</comment>
<dbReference type="Pfam" id="PF02801">
    <property type="entry name" value="Ketoacyl-synt_C"/>
    <property type="match status" value="1"/>
</dbReference>
<dbReference type="InterPro" id="IPR000794">
    <property type="entry name" value="Beta-ketoacyl_synthase"/>
</dbReference>
<dbReference type="PROSITE" id="PS52004">
    <property type="entry name" value="KS3_2"/>
    <property type="match status" value="1"/>
</dbReference>
<dbReference type="PANTHER" id="PTHR11712:SF306">
    <property type="entry name" value="3-OXOACYL-[ACYL-CARRIER-PROTEIN] SYNTHASE 1"/>
    <property type="match status" value="1"/>
</dbReference>
<evidence type="ECO:0000256" key="14">
    <source>
        <dbReference type="ARBA" id="ARBA00041620"/>
    </source>
</evidence>
<comment type="subunit">
    <text evidence="4">Homodimer.</text>
</comment>
<evidence type="ECO:0000256" key="5">
    <source>
        <dbReference type="ARBA" id="ARBA00013191"/>
    </source>
</evidence>
<evidence type="ECO:0000313" key="21">
    <source>
        <dbReference type="Proteomes" id="UP000436692"/>
    </source>
</evidence>
<keyword evidence="11" id="KW-0275">Fatty acid biosynthesis</keyword>
<feature type="domain" description="Ketosynthase family 3 (KS3)" evidence="19">
    <location>
        <begin position="1"/>
        <end position="404"/>
    </location>
</feature>
<keyword evidence="7" id="KW-0444">Lipid biosynthesis</keyword>
<dbReference type="GO" id="GO:0005829">
    <property type="term" value="C:cytosol"/>
    <property type="evidence" value="ECO:0007669"/>
    <property type="project" value="TreeGrafter"/>
</dbReference>
<organism evidence="20 21">
    <name type="scientific">Agrobacterium vitis</name>
    <name type="common">Rhizobium vitis</name>
    <dbReference type="NCBI Taxonomy" id="373"/>
    <lineage>
        <taxon>Bacteria</taxon>
        <taxon>Pseudomonadati</taxon>
        <taxon>Pseudomonadota</taxon>
        <taxon>Alphaproteobacteria</taxon>
        <taxon>Hyphomicrobiales</taxon>
        <taxon>Rhizobiaceae</taxon>
        <taxon>Rhizobium/Agrobacterium group</taxon>
        <taxon>Agrobacterium</taxon>
    </lineage>
</organism>
<dbReference type="PANTHER" id="PTHR11712">
    <property type="entry name" value="POLYKETIDE SYNTHASE-RELATED"/>
    <property type="match status" value="1"/>
</dbReference>
<dbReference type="PROSITE" id="PS00606">
    <property type="entry name" value="KS3_1"/>
    <property type="match status" value="1"/>
</dbReference>
<sequence length="407" mass="43318">MRRVVVTGLGIVSSIGNNAEEVTASLRDARSGISFSPDFAEHGFKCQVWGQPSLDTTDLVDRRAMRFLSQGGAWNHVAMKQAIADSGLEEKDYSANERTGIIMGSGGPSTRQIVEAADITRQNKSPKRIGPFAVPKAMSSTASATLATWFKIHGVNYSISSACSTSAHCIGNAAEMIQWGKQDIMFAGGHEDLDWSMSDLFDAMGAMSTKYNETPALASRAYDTNRDGFVIAGGAGVLVLEELEHAKARGAKIYAELTGYGATSDGYDMVAPSGEGAIRCMRQALATVKGDVDYINTHGTSTPVGDSKEIGAIRTVFGDKIPPIQSTKSLTGHSLGAAGVQESIYGLLMMQEGFIGESAHITELDPEFEGVPVVRKRIDNAKIDTVLSNSFGFGGTNATLVFERHNG</sequence>
<evidence type="ECO:0000256" key="11">
    <source>
        <dbReference type="ARBA" id="ARBA00023160"/>
    </source>
</evidence>
<evidence type="ECO:0000256" key="12">
    <source>
        <dbReference type="ARBA" id="ARBA00023315"/>
    </source>
</evidence>
<dbReference type="Gene3D" id="3.40.47.10">
    <property type="match status" value="2"/>
</dbReference>
<comment type="similarity">
    <text evidence="3 18">Belongs to the thiolase-like superfamily. Beta-ketoacyl-ACP synthases family.</text>
</comment>
<keyword evidence="10" id="KW-0443">Lipid metabolism</keyword>
<accession>A0AAE4WDW2</accession>
<evidence type="ECO:0000313" key="20">
    <source>
        <dbReference type="EMBL" id="MUZ57808.1"/>
    </source>
</evidence>
<gene>
    <name evidence="20" type="primary">fabB</name>
    <name evidence="20" type="ORF">GOZ95_10125</name>
</gene>
<evidence type="ECO:0000256" key="7">
    <source>
        <dbReference type="ARBA" id="ARBA00022516"/>
    </source>
</evidence>
<keyword evidence="9" id="KW-0276">Fatty acid metabolism</keyword>
<evidence type="ECO:0000256" key="16">
    <source>
        <dbReference type="ARBA" id="ARBA00048121"/>
    </source>
</evidence>
<dbReference type="CDD" id="cd00834">
    <property type="entry name" value="KAS_I_II"/>
    <property type="match status" value="1"/>
</dbReference>
<evidence type="ECO:0000256" key="9">
    <source>
        <dbReference type="ARBA" id="ARBA00022832"/>
    </source>
</evidence>
<dbReference type="NCBIfam" id="NF005935">
    <property type="entry name" value="PRK07967.1"/>
    <property type="match status" value="1"/>
</dbReference>
<evidence type="ECO:0000256" key="15">
    <source>
        <dbReference type="ARBA" id="ARBA00042143"/>
    </source>
</evidence>
<comment type="catalytic activity">
    <reaction evidence="17">
        <text>a fatty acyl-[ACP] + malonyl-[ACP] + H(+) = a 3-oxoacyl-[ACP] + holo-[ACP] + CO2</text>
        <dbReference type="Rhea" id="RHEA:22836"/>
        <dbReference type="Rhea" id="RHEA-COMP:9623"/>
        <dbReference type="Rhea" id="RHEA-COMP:9685"/>
        <dbReference type="Rhea" id="RHEA-COMP:9916"/>
        <dbReference type="Rhea" id="RHEA-COMP:14125"/>
        <dbReference type="ChEBI" id="CHEBI:15378"/>
        <dbReference type="ChEBI" id="CHEBI:16526"/>
        <dbReference type="ChEBI" id="CHEBI:64479"/>
        <dbReference type="ChEBI" id="CHEBI:78449"/>
        <dbReference type="ChEBI" id="CHEBI:78776"/>
        <dbReference type="ChEBI" id="CHEBI:138651"/>
        <dbReference type="EC" id="2.3.1.41"/>
    </reaction>
    <physiologicalReaction direction="left-to-right" evidence="17">
        <dbReference type="Rhea" id="RHEA:22837"/>
    </physiologicalReaction>
</comment>
<keyword evidence="6" id="KW-0963">Cytoplasm</keyword>
<dbReference type="Proteomes" id="UP000436692">
    <property type="component" value="Unassembled WGS sequence"/>
</dbReference>
<dbReference type="NCBIfam" id="NF005589">
    <property type="entry name" value="PRK07314.1"/>
    <property type="match status" value="1"/>
</dbReference>
<comment type="pathway">
    <text evidence="2">Lipid metabolism; fatty acid biosynthesis.</text>
</comment>
<dbReference type="Pfam" id="PF00109">
    <property type="entry name" value="ketoacyl-synt"/>
    <property type="match status" value="1"/>
</dbReference>
<dbReference type="AlphaFoldDB" id="A0AAE4WDW2"/>
<dbReference type="SUPFAM" id="SSF53901">
    <property type="entry name" value="Thiolase-like"/>
    <property type="match status" value="2"/>
</dbReference>
<dbReference type="SMART" id="SM00825">
    <property type="entry name" value="PKS_KS"/>
    <property type="match status" value="1"/>
</dbReference>
<keyword evidence="8 18" id="KW-0808">Transferase</keyword>
<dbReference type="EC" id="2.3.1.41" evidence="5"/>
<evidence type="ECO:0000256" key="8">
    <source>
        <dbReference type="ARBA" id="ARBA00022679"/>
    </source>
</evidence>
<evidence type="ECO:0000256" key="13">
    <source>
        <dbReference type="ARBA" id="ARBA00039450"/>
    </source>
</evidence>
<dbReference type="FunFam" id="3.40.47.10:FF:000006">
    <property type="entry name" value="3-oxoacyl-[acyl-carrier-protein] synthase I"/>
    <property type="match status" value="1"/>
</dbReference>
<dbReference type="InterPro" id="IPR014030">
    <property type="entry name" value="Ketoacyl_synth_N"/>
</dbReference>